<sequence length="846" mass="93571">MSKPSVFLRITSFAILLAVLWVDLQAQTTHRFTEGLIIQVPSNYGREAVYTDVLLWNYYQGKLPTPQQGQPFGGLATDEPANWMPVTADTSGFFRPQPTTGGNLNSPNNPAGPGRIERLSGKRQTAPQRRRWRPSYLYLTYSSSKTQVATLNVRGNSAVLVNGTLHMGDPYRMGWMEIPVQLKKGLNEFYVRGLLVAAELHFPEKPVYLNTEDLTLPDIVQGKDKSHLLAGVVVVNTSSKVVSGLTMGSSTQGQAAEATVPDIPPYSTRKVTVPINASKVTETGDVRSQLTLRQKGKVVDQQYLLLRSVTPTLPYRITFVSEIDGSLQYYAVNPAAGGEKPGDALFFSVHGAGVEALGQAQAYQSKDWGTLVAPTNRRPRGFNWEDWGRIDALEVLALARETLQPDTQRIYLTGHSMGGHGTWFLGATYPDKWAAIAPCAGYPTLKGYGSADGLIPEKGRNAMETLLLRSSNQSDVIAYASNYRPLGVYVLHGDADQTVPVTYARQMRAVLGEFHPDFNYYEYPNGSHWYSNESVDWKPLFDYFKWHKRKVDTAVHTIDFKTANPGISASYYWATIYQQQEPLEYSHLVLSRDINQGAIIGTTENIHTLQLDVNAFPSGKSIRIQLDSLNEISLEKPTGAPFIYLKKQESGWQAVDRPSAGEKGPHRNGTFKEAFNHRMVYVYGTHGTEAENQWAMEKAIYDAESWYYRGNGAFDIIADRDFDAPAYADRNVILIGNAKTNSAWNTLLANCPINVNPNGVQIGTKQYQGDDLGGYFVWKKPGTSIGSVGVITGTGLKGMQAATANQYFAGASGFPDYVFFKLDMLKNGPEDVVGAGFYTNQWEVGQ</sequence>
<reference evidence="4 5" key="1">
    <citation type="submission" date="2016-10" db="EMBL/GenBank/DDBJ databases">
        <authorList>
            <person name="de Groot N.N."/>
        </authorList>
    </citation>
    <scope>NUCLEOTIDE SEQUENCE [LARGE SCALE GENOMIC DNA]</scope>
    <source>
        <strain evidence="4 5">RK1</strain>
    </source>
</reference>
<evidence type="ECO:0000259" key="3">
    <source>
        <dbReference type="Pfam" id="PF00326"/>
    </source>
</evidence>
<organism evidence="4 5">
    <name type="scientific">Parapedobacter indicus</name>
    <dbReference type="NCBI Taxonomy" id="1477437"/>
    <lineage>
        <taxon>Bacteria</taxon>
        <taxon>Pseudomonadati</taxon>
        <taxon>Bacteroidota</taxon>
        <taxon>Sphingobacteriia</taxon>
        <taxon>Sphingobacteriales</taxon>
        <taxon>Sphingobacteriaceae</taxon>
        <taxon>Parapedobacter</taxon>
    </lineage>
</organism>
<evidence type="ECO:0000256" key="2">
    <source>
        <dbReference type="SAM" id="MobiDB-lite"/>
    </source>
</evidence>
<dbReference type="InterPro" id="IPR001375">
    <property type="entry name" value="Peptidase_S9_cat"/>
</dbReference>
<name>A0A1I3FN04_9SPHI</name>
<dbReference type="OrthoDB" id="9764953at2"/>
<dbReference type="Gene3D" id="3.40.50.1820">
    <property type="entry name" value="alpha/beta hydrolase"/>
    <property type="match status" value="1"/>
</dbReference>
<keyword evidence="1" id="KW-0732">Signal</keyword>
<dbReference type="Proteomes" id="UP000198670">
    <property type="component" value="Unassembled WGS sequence"/>
</dbReference>
<dbReference type="PANTHER" id="PTHR43037">
    <property type="entry name" value="UNNAMED PRODUCT-RELATED"/>
    <property type="match status" value="1"/>
</dbReference>
<dbReference type="InterPro" id="IPR050955">
    <property type="entry name" value="Plant_Biomass_Hydrol_Est"/>
</dbReference>
<gene>
    <name evidence="4" type="ORF">SAMN05444682_102409</name>
</gene>
<dbReference type="STRING" id="1477437.SAMN05444682_102409"/>
<dbReference type="EMBL" id="FOQO01000002">
    <property type="protein sequence ID" value="SFI12536.1"/>
    <property type="molecule type" value="Genomic_DNA"/>
</dbReference>
<dbReference type="GO" id="GO:0006508">
    <property type="term" value="P:proteolysis"/>
    <property type="evidence" value="ECO:0007669"/>
    <property type="project" value="InterPro"/>
</dbReference>
<proteinExistence type="predicted"/>
<protein>
    <submittedName>
        <fullName evidence="4">Prolyl oligopeptidase family protein</fullName>
    </submittedName>
</protein>
<dbReference type="InterPro" id="IPR029058">
    <property type="entry name" value="AB_hydrolase_fold"/>
</dbReference>
<dbReference type="SUPFAM" id="SSF53474">
    <property type="entry name" value="alpha/beta-Hydrolases"/>
    <property type="match status" value="2"/>
</dbReference>
<dbReference type="AlphaFoldDB" id="A0A1I3FN04"/>
<keyword evidence="5" id="KW-1185">Reference proteome</keyword>
<feature type="compositionally biased region" description="Polar residues" evidence="2">
    <location>
        <begin position="97"/>
        <end position="109"/>
    </location>
</feature>
<feature type="domain" description="Peptidase S9 prolyl oligopeptidase catalytic" evidence="3">
    <location>
        <begin position="384"/>
        <end position="550"/>
    </location>
</feature>
<accession>A0A1I3FN04</accession>
<dbReference type="Pfam" id="PF00326">
    <property type="entry name" value="Peptidase_S9"/>
    <property type="match status" value="1"/>
</dbReference>
<evidence type="ECO:0000313" key="5">
    <source>
        <dbReference type="Proteomes" id="UP000198670"/>
    </source>
</evidence>
<dbReference type="RefSeq" id="WP_090625364.1">
    <property type="nucleotide sequence ID" value="NZ_FOQO01000002.1"/>
</dbReference>
<dbReference type="PANTHER" id="PTHR43037:SF4">
    <property type="entry name" value="PEPTIDASE S9 PROLYL OLIGOPEPTIDASE CATALYTIC DOMAIN-CONTAINING PROTEIN"/>
    <property type="match status" value="1"/>
</dbReference>
<evidence type="ECO:0000256" key="1">
    <source>
        <dbReference type="ARBA" id="ARBA00022729"/>
    </source>
</evidence>
<feature type="region of interest" description="Disordered" evidence="2">
    <location>
        <begin position="95"/>
        <end position="125"/>
    </location>
</feature>
<evidence type="ECO:0000313" key="4">
    <source>
        <dbReference type="EMBL" id="SFI12536.1"/>
    </source>
</evidence>
<dbReference type="GO" id="GO:0008236">
    <property type="term" value="F:serine-type peptidase activity"/>
    <property type="evidence" value="ECO:0007669"/>
    <property type="project" value="InterPro"/>
</dbReference>